<dbReference type="AlphaFoldDB" id="A0A935UGT0"/>
<evidence type="ECO:0000313" key="2">
    <source>
        <dbReference type="EMBL" id="MBK7676386.1"/>
    </source>
</evidence>
<protein>
    <submittedName>
        <fullName evidence="2">Lysine 5,6-aminomutase subunit alpha</fullName>
    </submittedName>
</protein>
<dbReference type="Gene3D" id="3.20.20.440">
    <property type="entry name" value="D-Lysine 5,6-aminomutase alpha subunit"/>
    <property type="match status" value="1"/>
</dbReference>
<evidence type="ECO:0000313" key="3">
    <source>
        <dbReference type="Proteomes" id="UP000697998"/>
    </source>
</evidence>
<dbReference type="Proteomes" id="UP000697998">
    <property type="component" value="Unassembled WGS sequence"/>
</dbReference>
<gene>
    <name evidence="2" type="ORF">IPJ27_17420</name>
</gene>
<name>A0A935UGT0_9PROT</name>
<dbReference type="InterPro" id="IPR015130">
    <property type="entry name" value="Lys-AminoMut_A"/>
</dbReference>
<dbReference type="InterPro" id="IPR037086">
    <property type="entry name" value="Lys-AminoMut_asu_sf"/>
</dbReference>
<feature type="domain" description="D-Lysine 5,6-aminomutase alpha subunit" evidence="1">
    <location>
        <begin position="4"/>
        <end position="508"/>
    </location>
</feature>
<dbReference type="GO" id="GO:0031419">
    <property type="term" value="F:cobalamin binding"/>
    <property type="evidence" value="ECO:0007669"/>
    <property type="project" value="InterPro"/>
</dbReference>
<evidence type="ECO:0000259" key="1">
    <source>
        <dbReference type="Pfam" id="PF09043"/>
    </source>
</evidence>
<comment type="caution">
    <text evidence="2">The sequence shown here is derived from an EMBL/GenBank/DDBJ whole genome shotgun (WGS) entry which is preliminary data.</text>
</comment>
<dbReference type="EMBL" id="JADJMH010000019">
    <property type="protein sequence ID" value="MBK7676386.1"/>
    <property type="molecule type" value="Genomic_DNA"/>
</dbReference>
<proteinExistence type="predicted"/>
<sequence>MMRLHLDQAQIDRARDSARRIARSVFEQMKPFTTTTVERATLRLLGIDGVDENMVPLPNRLVSHLQEQDLLQHGAAAIVVGAMIERGCTAQQVAEAVAAGKLTMRRHKGEEAIRAASEAEARKMCEHIARQRARRDSEIKSVGESRTPWLYLIVATGNIHEDVIQARAAAEQGADIIAVIRSTGQSLLDYVPYGATTEGFGGTYATQENFRLMRAALDETGARVGRYIRLTNYCSGLCMPEIAAMGAMERLDMMLNDSMYGIIFRDINMQRTFIDQFFSRMVNAYAGIIINTGEDNYLTTADACEAAHTVLASQLINEQFAYLSGLKPEQMGLGHAFEINPEMENGFLWEIAHAQLVRQVFPEASLKYMPPTKHMTGNIFRGHLQDALFNVVSTLTQQDIHLLGMMTEAIHTPFIQDRFLAVQNAKYVFNTMRDLHAEVEFRHGGQIERRAQSVLSETEQILADIETMGLPQAISQGMFAEISRKPDGGKGLDGVIAKSSDYFNPFPNLMLEGGL</sequence>
<dbReference type="InterPro" id="IPR016176">
    <property type="entry name" value="Cbl-dep_enz_cat"/>
</dbReference>
<reference evidence="2 3" key="1">
    <citation type="submission" date="2020-10" db="EMBL/GenBank/DDBJ databases">
        <title>Connecting structure to function with the recovery of over 1000 high-quality activated sludge metagenome-assembled genomes encoding full-length rRNA genes using long-read sequencing.</title>
        <authorList>
            <person name="Singleton C.M."/>
            <person name="Petriglieri F."/>
            <person name="Kristensen J.M."/>
            <person name="Kirkegaard R.H."/>
            <person name="Michaelsen T.Y."/>
            <person name="Andersen M.H."/>
            <person name="Karst S.M."/>
            <person name="Dueholm M.S."/>
            <person name="Nielsen P.H."/>
            <person name="Albertsen M."/>
        </authorList>
    </citation>
    <scope>NUCLEOTIDE SEQUENCE [LARGE SCALE GENOMIC DNA]</scope>
    <source>
        <strain evidence="2">EsbW_18-Q3-R4-48_BATAC.285</strain>
    </source>
</reference>
<accession>A0A935UGT0</accession>
<dbReference type="Pfam" id="PF09043">
    <property type="entry name" value="Lys-AminoMut_A"/>
    <property type="match status" value="1"/>
</dbReference>
<organism evidence="2 3">
    <name type="scientific">Candidatus Accumulibacter proximus</name>
    <dbReference type="NCBI Taxonomy" id="2954385"/>
    <lineage>
        <taxon>Bacteria</taxon>
        <taxon>Pseudomonadati</taxon>
        <taxon>Pseudomonadota</taxon>
        <taxon>Betaproteobacteria</taxon>
        <taxon>Candidatus Accumulibacter</taxon>
    </lineage>
</organism>
<dbReference type="GO" id="GO:0003824">
    <property type="term" value="F:catalytic activity"/>
    <property type="evidence" value="ECO:0007669"/>
    <property type="project" value="InterPro"/>
</dbReference>
<dbReference type="SUPFAM" id="SSF51703">
    <property type="entry name" value="Cobalamin (vitamin B12)-dependent enzymes"/>
    <property type="match status" value="1"/>
</dbReference>